<evidence type="ECO:0000256" key="1">
    <source>
        <dbReference type="SAM" id="MobiDB-lite"/>
    </source>
</evidence>
<reference evidence="2 5" key="1">
    <citation type="submission" date="2015-01" db="EMBL/GenBank/DDBJ databases">
        <title>Genome Sequence of Pseudomonas antarctica CMS 35.</title>
        <authorList>
            <person name="Voget S."/>
            <person name="Chow J."/>
            <person name="Daniel R."/>
            <person name="Streit W."/>
        </authorList>
    </citation>
    <scope>NUCLEOTIDE SEQUENCE [LARGE SCALE GENOMIC DNA]</scope>
    <source>
        <strain evidence="2 5">CMS 35</strain>
    </source>
</reference>
<evidence type="ECO:0000313" key="4">
    <source>
        <dbReference type="Proteomes" id="UP000182470"/>
    </source>
</evidence>
<evidence type="ECO:0000313" key="2">
    <source>
        <dbReference type="EMBL" id="KAF2406582.1"/>
    </source>
</evidence>
<feature type="region of interest" description="Disordered" evidence="1">
    <location>
        <begin position="1"/>
        <end position="24"/>
    </location>
</feature>
<gene>
    <name evidence="2" type="ORF">PSAN_47580</name>
    <name evidence="3" type="ORF">SAMN04490179_4417</name>
</gene>
<dbReference type="EMBL" id="JXDI01000003">
    <property type="protein sequence ID" value="KAF2406582.1"/>
    <property type="molecule type" value="Genomic_DNA"/>
</dbReference>
<evidence type="ECO:0000313" key="3">
    <source>
        <dbReference type="EMBL" id="SDN47703.1"/>
    </source>
</evidence>
<organism evidence="3 4">
    <name type="scientific">Pseudomonas antarctica</name>
    <dbReference type="NCBI Taxonomy" id="219572"/>
    <lineage>
        <taxon>Bacteria</taxon>
        <taxon>Pseudomonadati</taxon>
        <taxon>Pseudomonadota</taxon>
        <taxon>Gammaproteobacteria</taxon>
        <taxon>Pseudomonadales</taxon>
        <taxon>Pseudomonadaceae</taxon>
        <taxon>Pseudomonas</taxon>
    </lineage>
</organism>
<reference evidence="3 4" key="2">
    <citation type="submission" date="2016-10" db="EMBL/GenBank/DDBJ databases">
        <authorList>
            <person name="de Groot N.N."/>
        </authorList>
    </citation>
    <scope>NUCLEOTIDE SEQUENCE [LARGE SCALE GENOMIC DNA]</scope>
    <source>
        <strain evidence="3 4">BS2772</strain>
    </source>
</reference>
<sequence length="41" mass="4691">MDVDTEANTLRAKNPHGRRSAGIVPRFEMHLPTCEEMDVEH</sequence>
<dbReference type="Proteomes" id="UP000748067">
    <property type="component" value="Unassembled WGS sequence"/>
</dbReference>
<protein>
    <submittedName>
        <fullName evidence="3">Uncharacterized protein</fullName>
    </submittedName>
</protein>
<keyword evidence="5" id="KW-1185">Reference proteome</keyword>
<accession>A0A1H0BQ90</accession>
<proteinExistence type="predicted"/>
<dbReference type="EMBL" id="LT629704">
    <property type="protein sequence ID" value="SDN47703.1"/>
    <property type="molecule type" value="Genomic_DNA"/>
</dbReference>
<name>A0A1H0BQ90_9PSED</name>
<evidence type="ECO:0000313" key="5">
    <source>
        <dbReference type="Proteomes" id="UP000748067"/>
    </source>
</evidence>
<dbReference type="RefSeq" id="WP_269457869.1">
    <property type="nucleotide sequence ID" value="NZ_JBJGXR010000041.1"/>
</dbReference>
<dbReference type="Proteomes" id="UP000182470">
    <property type="component" value="Chromosome I"/>
</dbReference>
<dbReference type="AlphaFoldDB" id="A0A1H0BQ90"/>